<dbReference type="Gene3D" id="4.10.1130.10">
    <property type="entry name" value="btk motif of tyrosine-protein kinase itk"/>
    <property type="match status" value="1"/>
</dbReference>
<proteinExistence type="predicted"/>
<dbReference type="Pfam" id="PF00779">
    <property type="entry name" value="BTK"/>
    <property type="match status" value="1"/>
</dbReference>
<gene>
    <name evidence="2" type="ORF">PLBR_LOCUS3700</name>
</gene>
<dbReference type="Proteomes" id="UP000290189">
    <property type="component" value="Unassembled WGS sequence"/>
</dbReference>
<accession>A0A3P3Y8K2</accession>
<keyword evidence="1" id="KW-0479">Metal-binding</keyword>
<evidence type="ECO:0000313" key="2">
    <source>
        <dbReference type="EMBL" id="SPQ96485.1"/>
    </source>
</evidence>
<dbReference type="GO" id="GO:0035556">
    <property type="term" value="P:intracellular signal transduction"/>
    <property type="evidence" value="ECO:0007669"/>
    <property type="project" value="InterPro"/>
</dbReference>
<dbReference type="InterPro" id="IPR001562">
    <property type="entry name" value="Znf_Btk_motif"/>
</dbReference>
<evidence type="ECO:0000313" key="3">
    <source>
        <dbReference type="Proteomes" id="UP000290189"/>
    </source>
</evidence>
<dbReference type="EMBL" id="OVEO01000006">
    <property type="protein sequence ID" value="SPQ96485.1"/>
    <property type="molecule type" value="Genomic_DNA"/>
</dbReference>
<protein>
    <submittedName>
        <fullName evidence="2">Uncharacterized protein</fullName>
    </submittedName>
</protein>
<keyword evidence="2" id="KW-0496">Mitochondrion</keyword>
<dbReference type="AlphaFoldDB" id="A0A3P3Y8K2"/>
<reference evidence="2 3" key="1">
    <citation type="submission" date="2018-03" db="EMBL/GenBank/DDBJ databases">
        <authorList>
            <person name="Fogelqvist J."/>
        </authorList>
    </citation>
    <scope>NUCLEOTIDE SEQUENCE [LARGE SCALE GENOMIC DNA]</scope>
</reference>
<keyword evidence="1" id="KW-0862">Zinc</keyword>
<keyword evidence="1" id="KW-0863">Zinc-finger</keyword>
<name>A0A3P3Y8K2_PLABS</name>
<organism evidence="2 3">
    <name type="scientific">Plasmodiophora brassicae</name>
    <name type="common">Clubroot disease agent</name>
    <dbReference type="NCBI Taxonomy" id="37360"/>
    <lineage>
        <taxon>Eukaryota</taxon>
        <taxon>Sar</taxon>
        <taxon>Rhizaria</taxon>
        <taxon>Endomyxa</taxon>
        <taxon>Phytomyxea</taxon>
        <taxon>Plasmodiophorida</taxon>
        <taxon>Plasmodiophoridae</taxon>
        <taxon>Plasmodiophora</taxon>
    </lineage>
</organism>
<dbReference type="GO" id="GO:0008270">
    <property type="term" value="F:zinc ion binding"/>
    <property type="evidence" value="ECO:0007669"/>
    <property type="project" value="UniProtKB-KW"/>
</dbReference>
<dbReference type="PROSITE" id="PS51113">
    <property type="entry name" value="ZF_BTK"/>
    <property type="match status" value="1"/>
</dbReference>
<geneLocation type="mitochondrion" evidence="2"/>
<evidence type="ECO:0000256" key="1">
    <source>
        <dbReference type="PROSITE-ProRule" id="PRU00432"/>
    </source>
</evidence>
<sequence length="268" mass="30019">MVKAKFKIGSVHGRIMYGRDEKVFHRSDMPAAAQEARRQVTSTLTEMQRAAKGLAARPPWNPECRSGVVNNCRRRAPWDKRPDLKPQVTDGEPTRFAGIAPTAAAQRRLTVLQSLPIINSPLKPGRKSPEVREWQISSKLDRKECKDYPVSTLGRVPPPASYRSVVAQAARTSRPSFAAASHGPVLRQDYTLDTLKAYLDEQPGAGHDDLHKYTPVQEKQYPSSVVKYEHIGAFADGQWSCCSSETRTSRGCRKLVHSLKRWVYDSPL</sequence>